<comment type="caution">
    <text evidence="2">The sequence shown here is derived from an EMBL/GenBank/DDBJ whole genome shotgun (WGS) entry which is preliminary data.</text>
</comment>
<keyword evidence="3" id="KW-1185">Reference proteome</keyword>
<dbReference type="Proteomes" id="UP000614350">
    <property type="component" value="Unassembled WGS sequence"/>
</dbReference>
<evidence type="ECO:0000313" key="3">
    <source>
        <dbReference type="Proteomes" id="UP000614350"/>
    </source>
</evidence>
<evidence type="ECO:0000256" key="1">
    <source>
        <dbReference type="SAM" id="MobiDB-lite"/>
    </source>
</evidence>
<accession>A0A834JGB4</accession>
<sequence>MRLKIREKSFPESPDFYYLLLAPFVRTKQKNIRRRLTSSKDYCELVDFTRSFYRSELFDKFIKRHETISPSVFEGKRILELVRNYLLVQKLKTCHIYNTEEENTDNGENLSGSALRKEKHAGLVVYINGLDSTEVERISPGIAVCVAHRATEKGMKSRRKGEKDKDDGGRAKGAAQLRGDQDTEEVCGTRGYSAFCLSFIREALHGNAAAELPTTANFSTMLVTLCCIRKHPTPEILVFSVVAAKVYRVCKRLNRHWQQEASGHPTKVLPKSPIPKLRRRKVGWEHSSGFVDPRTGKQGVAGRSVEVVGSSSVDDGGNDVGWRWRTRRG</sequence>
<feature type="compositionally biased region" description="Basic and acidic residues" evidence="1">
    <location>
        <begin position="153"/>
        <end position="170"/>
    </location>
</feature>
<protein>
    <submittedName>
        <fullName evidence="2">Uncharacterized protein</fullName>
    </submittedName>
</protein>
<evidence type="ECO:0000313" key="2">
    <source>
        <dbReference type="EMBL" id="KAF7386607.1"/>
    </source>
</evidence>
<organism evidence="2 3">
    <name type="scientific">Vespula vulgaris</name>
    <name type="common">Yellow jacket</name>
    <name type="synonym">Wasp</name>
    <dbReference type="NCBI Taxonomy" id="7454"/>
    <lineage>
        <taxon>Eukaryota</taxon>
        <taxon>Metazoa</taxon>
        <taxon>Ecdysozoa</taxon>
        <taxon>Arthropoda</taxon>
        <taxon>Hexapoda</taxon>
        <taxon>Insecta</taxon>
        <taxon>Pterygota</taxon>
        <taxon>Neoptera</taxon>
        <taxon>Endopterygota</taxon>
        <taxon>Hymenoptera</taxon>
        <taxon>Apocrita</taxon>
        <taxon>Aculeata</taxon>
        <taxon>Vespoidea</taxon>
        <taxon>Vespidae</taxon>
        <taxon>Vespinae</taxon>
        <taxon>Vespula</taxon>
    </lineage>
</organism>
<proteinExistence type="predicted"/>
<gene>
    <name evidence="2" type="ORF">HZH66_011059</name>
</gene>
<name>A0A834JGB4_VESVU</name>
<dbReference type="EMBL" id="JACSEA010000013">
    <property type="protein sequence ID" value="KAF7386607.1"/>
    <property type="molecule type" value="Genomic_DNA"/>
</dbReference>
<dbReference type="AlphaFoldDB" id="A0A834JGB4"/>
<reference evidence="2" key="1">
    <citation type="journal article" date="2020" name="G3 (Bethesda)">
        <title>High-Quality Assemblies for Three Invasive Social Wasps from the &lt;i&gt;Vespula&lt;/i&gt; Genus.</title>
        <authorList>
            <person name="Harrop T.W.R."/>
            <person name="Guhlin J."/>
            <person name="McLaughlin G.M."/>
            <person name="Permina E."/>
            <person name="Stockwell P."/>
            <person name="Gilligan J."/>
            <person name="Le Lec M.F."/>
            <person name="Gruber M.A.M."/>
            <person name="Quinn O."/>
            <person name="Lovegrove M."/>
            <person name="Duncan E.J."/>
            <person name="Remnant E.J."/>
            <person name="Van Eeckhoven J."/>
            <person name="Graham B."/>
            <person name="Knapp R.A."/>
            <person name="Langford K.W."/>
            <person name="Kronenberg Z."/>
            <person name="Press M.O."/>
            <person name="Eacker S.M."/>
            <person name="Wilson-Rankin E.E."/>
            <person name="Purcell J."/>
            <person name="Lester P.J."/>
            <person name="Dearden P.K."/>
        </authorList>
    </citation>
    <scope>NUCLEOTIDE SEQUENCE</scope>
    <source>
        <strain evidence="2">Marl-1</strain>
    </source>
</reference>
<feature type="region of interest" description="Disordered" evidence="1">
    <location>
        <begin position="153"/>
        <end position="180"/>
    </location>
</feature>